<evidence type="ECO:0000256" key="1">
    <source>
        <dbReference type="ARBA" id="ARBA00007261"/>
    </source>
</evidence>
<accession>A0A9X1F5C0</accession>
<dbReference type="PANTHER" id="PTHR11851">
    <property type="entry name" value="METALLOPROTEASE"/>
    <property type="match status" value="1"/>
</dbReference>
<gene>
    <name evidence="6" type="ORF">KCG46_05850</name>
</gene>
<dbReference type="InterPro" id="IPR007863">
    <property type="entry name" value="Peptidase_M16_C"/>
</dbReference>
<keyword evidence="2" id="KW-0645">Protease</keyword>
<evidence type="ECO:0000256" key="2">
    <source>
        <dbReference type="ARBA" id="ARBA00023049"/>
    </source>
</evidence>
<reference evidence="6" key="1">
    <citation type="submission" date="2021-04" db="EMBL/GenBank/DDBJ databases">
        <authorList>
            <person name="Pira H."/>
            <person name="Risdian C."/>
            <person name="Wink J."/>
        </authorList>
    </citation>
    <scope>NUCLEOTIDE SEQUENCE</scope>
    <source>
        <strain evidence="6">WH158</strain>
    </source>
</reference>
<dbReference type="GO" id="GO:0008237">
    <property type="term" value="F:metallopeptidase activity"/>
    <property type="evidence" value="ECO:0007669"/>
    <property type="project" value="UniProtKB-KW"/>
</dbReference>
<feature type="signal peptide" evidence="3">
    <location>
        <begin position="1"/>
        <end position="23"/>
    </location>
</feature>
<comment type="caution">
    <text evidence="6">The sequence shown here is derived from an EMBL/GenBank/DDBJ whole genome shotgun (WGS) entry which is preliminary data.</text>
</comment>
<protein>
    <submittedName>
        <fullName evidence="6">Insulinase family protein</fullName>
    </submittedName>
</protein>
<dbReference type="PANTHER" id="PTHR11851:SF49">
    <property type="entry name" value="MITOCHONDRIAL-PROCESSING PEPTIDASE SUBUNIT ALPHA"/>
    <property type="match status" value="1"/>
</dbReference>
<dbReference type="Pfam" id="PF00675">
    <property type="entry name" value="Peptidase_M16"/>
    <property type="match status" value="2"/>
</dbReference>
<feature type="domain" description="Peptidase M16 N-terminal" evidence="4">
    <location>
        <begin position="52"/>
        <end position="167"/>
    </location>
</feature>
<proteinExistence type="inferred from homology"/>
<keyword evidence="2" id="KW-0378">Hydrolase</keyword>
<feature type="domain" description="Peptidase M16 C-terminal" evidence="5">
    <location>
        <begin position="207"/>
        <end position="384"/>
    </location>
</feature>
<feature type="domain" description="Peptidase M16 C-terminal" evidence="5">
    <location>
        <begin position="669"/>
        <end position="844"/>
    </location>
</feature>
<keyword evidence="7" id="KW-1185">Reference proteome</keyword>
<feature type="chain" id="PRO_5040720994" evidence="3">
    <location>
        <begin position="24"/>
        <end position="951"/>
    </location>
</feature>
<evidence type="ECO:0000313" key="7">
    <source>
        <dbReference type="Proteomes" id="UP001138681"/>
    </source>
</evidence>
<organism evidence="6 7">
    <name type="scientific">Erythrobacter crassostreae</name>
    <dbReference type="NCBI Taxonomy" id="2828328"/>
    <lineage>
        <taxon>Bacteria</taxon>
        <taxon>Pseudomonadati</taxon>
        <taxon>Pseudomonadota</taxon>
        <taxon>Alphaproteobacteria</taxon>
        <taxon>Sphingomonadales</taxon>
        <taxon>Erythrobacteraceae</taxon>
        <taxon>Erythrobacter/Porphyrobacter group</taxon>
        <taxon>Erythrobacter</taxon>
    </lineage>
</organism>
<keyword evidence="3" id="KW-0732">Signal</keyword>
<dbReference type="Proteomes" id="UP001138681">
    <property type="component" value="Unassembled WGS sequence"/>
</dbReference>
<keyword evidence="2" id="KW-0482">Metalloprotease</keyword>
<name>A0A9X1F5C0_9SPHN</name>
<evidence type="ECO:0000313" key="6">
    <source>
        <dbReference type="EMBL" id="MBV7259100.1"/>
    </source>
</evidence>
<evidence type="ECO:0000259" key="4">
    <source>
        <dbReference type="Pfam" id="PF00675"/>
    </source>
</evidence>
<dbReference type="Pfam" id="PF05193">
    <property type="entry name" value="Peptidase_M16_C"/>
    <property type="match status" value="2"/>
</dbReference>
<dbReference type="RefSeq" id="WP_218404339.1">
    <property type="nucleotide sequence ID" value="NZ_JAGSPC010000001.1"/>
</dbReference>
<dbReference type="AlphaFoldDB" id="A0A9X1F5C0"/>
<feature type="domain" description="Peptidase M16 N-terminal" evidence="4">
    <location>
        <begin position="516"/>
        <end position="628"/>
    </location>
</feature>
<dbReference type="InterPro" id="IPR050361">
    <property type="entry name" value="MPP/UQCRC_Complex"/>
</dbReference>
<comment type="similarity">
    <text evidence="1">Belongs to the peptidase M16 family.</text>
</comment>
<sequence length="951" mass="101839">MKTTWTLAGAAAAALITGTPALADDHVAGETAELTAPKIEYTMWTLENGLRVIAIPDDTTSTVTTSLWYDIGSKLDPEGRSGFAHLFEHILSRKTENMPYNMIYGLTADIGGTRNASNWVDRTNYYEQVPAAYLETMLWTHRERMAKVVVDTEVFETERGVVKEELRQRVLAPPYGRLQRFVIPENVYDTMPHRRPGIGSIGDLDNATLDDARAFYEAYYGPDTATLIVAGNFEMGNLRGLVDEYFADIAPRANPVDLAIPEREGELTEPREVNATAPNVPLPVVGAVWKAPPVTDPDAAALEVLEAILVRGDNSRLDNALVRSGQAVQAAASILMFREAGQIAAYAVVSGEDKMDAAAGTLDAELERIRTQPVTAAELAEAKSEIVASTLRRRETARGRAFELGEALVSSGDPEFADRRLGEITAVTAEDVMRAAAKYLDPDRRVTITYTAGEDDAFSYANPMPMPEFRTLPPAKGEIREVKPEDERMAPPGPGASPEVAAPEIVEGTLSNGIKVVAVQTGDVPIATISMLFSGGSKTDPRDKAGIAQMAAGLADKGVLGIDAQSIAAKFESLGASFGGGAGSDGTSFSLTAPVANLGEAGDMAARIVRYATYPQDAFNRERDRAVNGLRVSMKEPGGLSRFVARVAMYGDAPYGSQPGGTSESLAAITREDLTAHRAAYFHPDAMQIVVSGGILPEMAMKAAENMFGDWAVDTPAADVPAEAAGDAQPVRTIVIDMPDAGQASVIAAVRAPSRTGEDFYALELANSVLGGGSSGRLFEEIRTKRSLSYGAYSGFADRRDESILQASAQTKNESADEVVQIFLDEFARLGSETLPDELLAKRRAYLSGSHARALETSGGFNRIVATLLQQGLEPMEAVRFARKLDGVNAAAASAAAREYIDPAKATIVIVGDADKFIEEIQSLRDNVEIIQADSLDLSRADLSLAETMRE</sequence>
<dbReference type="InterPro" id="IPR011765">
    <property type="entry name" value="Pept_M16_N"/>
</dbReference>
<dbReference type="EMBL" id="JAGSPC010000001">
    <property type="protein sequence ID" value="MBV7259100.1"/>
    <property type="molecule type" value="Genomic_DNA"/>
</dbReference>
<evidence type="ECO:0000259" key="5">
    <source>
        <dbReference type="Pfam" id="PF05193"/>
    </source>
</evidence>
<evidence type="ECO:0000256" key="3">
    <source>
        <dbReference type="SAM" id="SignalP"/>
    </source>
</evidence>